<feature type="domain" description="Multidrug resistance protein MdtA-like C-terminal permuted SH3" evidence="10">
    <location>
        <begin position="287"/>
        <end position="346"/>
    </location>
</feature>
<dbReference type="Pfam" id="PF25917">
    <property type="entry name" value="BSH_RND"/>
    <property type="match status" value="1"/>
</dbReference>
<feature type="domain" description="CusB-like beta-barrel" evidence="9">
    <location>
        <begin position="211"/>
        <end position="280"/>
    </location>
</feature>
<evidence type="ECO:0000256" key="4">
    <source>
        <dbReference type="SAM" id="Coils"/>
    </source>
</evidence>
<keyword evidence="12" id="KW-1185">Reference proteome</keyword>
<evidence type="ECO:0000256" key="1">
    <source>
        <dbReference type="ARBA" id="ARBA00004196"/>
    </source>
</evidence>
<feature type="domain" description="Multidrug resistance protein MdtA-like barrel-sandwich hybrid" evidence="8">
    <location>
        <begin position="69"/>
        <end position="201"/>
    </location>
</feature>
<dbReference type="GO" id="GO:0015562">
    <property type="term" value="F:efflux transmembrane transporter activity"/>
    <property type="evidence" value="ECO:0007669"/>
    <property type="project" value="TreeGrafter"/>
</dbReference>
<feature type="coiled-coil region" evidence="4">
    <location>
        <begin position="103"/>
        <end position="168"/>
    </location>
</feature>
<evidence type="ECO:0000259" key="8">
    <source>
        <dbReference type="Pfam" id="PF25917"/>
    </source>
</evidence>
<dbReference type="Gene3D" id="2.40.50.100">
    <property type="match status" value="1"/>
</dbReference>
<comment type="similarity">
    <text evidence="2">Belongs to the membrane fusion protein (MFP) (TC 8.A.1) family.</text>
</comment>
<dbReference type="InterPro" id="IPR058792">
    <property type="entry name" value="Beta-barrel_RND_2"/>
</dbReference>
<dbReference type="Pfam" id="PF25876">
    <property type="entry name" value="HH_MFP_RND"/>
    <property type="match status" value="1"/>
</dbReference>
<keyword evidence="3" id="KW-0813">Transport</keyword>
<name>A0AAW3ZJM0_9GAMM</name>
<dbReference type="PROSITE" id="PS51257">
    <property type="entry name" value="PROKAR_LIPOPROTEIN"/>
    <property type="match status" value="1"/>
</dbReference>
<accession>A0AAW3ZJM0</accession>
<dbReference type="GO" id="GO:1990281">
    <property type="term" value="C:efflux pump complex"/>
    <property type="evidence" value="ECO:0007669"/>
    <property type="project" value="TreeGrafter"/>
</dbReference>
<dbReference type="PANTHER" id="PTHR30469">
    <property type="entry name" value="MULTIDRUG RESISTANCE PROTEIN MDTA"/>
    <property type="match status" value="1"/>
</dbReference>
<dbReference type="EMBL" id="JACYTR010000005">
    <property type="protein sequence ID" value="MBD8524909.1"/>
    <property type="molecule type" value="Genomic_DNA"/>
</dbReference>
<evidence type="ECO:0000313" key="12">
    <source>
        <dbReference type="Proteomes" id="UP000613768"/>
    </source>
</evidence>
<dbReference type="InterPro" id="IPR058624">
    <property type="entry name" value="MdtA-like_HH"/>
</dbReference>
<dbReference type="Proteomes" id="UP000613768">
    <property type="component" value="Unassembled WGS sequence"/>
</dbReference>
<sequence>MARRSSQFSLLSMALILSGSLLLAACSPQDDAESRPRPALVVKPQPVQSRFAVFPGEVHARTESALSFRVGGKLATRHVDMGDRVVKGQVLAELDPDDLKLQAGSARAQLAAAEADLALARNERDRHKSLLDRQLISESLFDARESQFQAALARREQAKAQVDVAQNQASYAKLRADRDGVIAQRNAEAGQVVAAGQPVFVLAADGEREISISLPEFGIDNYKVGQPVLISLWSKPDQRIAGRLHELSPAADAGARTYAARVEIEGDSSGIELGQSARAIFALNGAQALAVPLPAVTADAGRHYVWVVNPDTSTVHRREVQISAFLDEQVPVTSGIEAGDWVVAAGVHLLQEGQPVRPVDYDNRPLQADPSADAPAG</sequence>
<feature type="region of interest" description="Disordered" evidence="5">
    <location>
        <begin position="356"/>
        <end position="377"/>
    </location>
</feature>
<evidence type="ECO:0000313" key="11">
    <source>
        <dbReference type="EMBL" id="MBD8524909.1"/>
    </source>
</evidence>
<evidence type="ECO:0000259" key="7">
    <source>
        <dbReference type="Pfam" id="PF25876"/>
    </source>
</evidence>
<feature type="domain" description="Multidrug resistance protein MdtA-like alpha-helical hairpin" evidence="7">
    <location>
        <begin position="105"/>
        <end position="171"/>
    </location>
</feature>
<dbReference type="PANTHER" id="PTHR30469:SF15">
    <property type="entry name" value="HLYD FAMILY OF SECRETION PROTEINS"/>
    <property type="match status" value="1"/>
</dbReference>
<protein>
    <submittedName>
        <fullName evidence="11">Efflux RND transporter periplasmic adaptor subunit</fullName>
    </submittedName>
</protein>
<dbReference type="Pfam" id="PF25967">
    <property type="entry name" value="RND-MFP_C"/>
    <property type="match status" value="1"/>
</dbReference>
<proteinExistence type="inferred from homology"/>
<dbReference type="InterPro" id="IPR058627">
    <property type="entry name" value="MdtA-like_C"/>
</dbReference>
<dbReference type="Gene3D" id="2.40.420.20">
    <property type="match status" value="1"/>
</dbReference>
<organism evidence="11 12">
    <name type="scientific">Pseudomarimonas arenosa</name>
    <dbReference type="NCBI Taxonomy" id="2774145"/>
    <lineage>
        <taxon>Bacteria</taxon>
        <taxon>Pseudomonadati</taxon>
        <taxon>Pseudomonadota</taxon>
        <taxon>Gammaproteobacteria</taxon>
        <taxon>Lysobacterales</taxon>
        <taxon>Lysobacteraceae</taxon>
        <taxon>Pseudomarimonas</taxon>
    </lineage>
</organism>
<evidence type="ECO:0000259" key="10">
    <source>
        <dbReference type="Pfam" id="PF25967"/>
    </source>
</evidence>
<evidence type="ECO:0000259" key="9">
    <source>
        <dbReference type="Pfam" id="PF25954"/>
    </source>
</evidence>
<dbReference type="NCBIfam" id="TIGR01730">
    <property type="entry name" value="RND_mfp"/>
    <property type="match status" value="1"/>
</dbReference>
<dbReference type="InterPro" id="IPR006143">
    <property type="entry name" value="RND_pump_MFP"/>
</dbReference>
<keyword evidence="4" id="KW-0175">Coiled coil</keyword>
<dbReference type="SUPFAM" id="SSF111369">
    <property type="entry name" value="HlyD-like secretion proteins"/>
    <property type="match status" value="1"/>
</dbReference>
<feature type="signal peptide" evidence="6">
    <location>
        <begin position="1"/>
        <end position="24"/>
    </location>
</feature>
<dbReference type="Gene3D" id="2.40.30.170">
    <property type="match status" value="1"/>
</dbReference>
<dbReference type="InterPro" id="IPR058625">
    <property type="entry name" value="MdtA-like_BSH"/>
</dbReference>
<feature type="chain" id="PRO_5043980387" evidence="6">
    <location>
        <begin position="25"/>
        <end position="377"/>
    </location>
</feature>
<evidence type="ECO:0000256" key="6">
    <source>
        <dbReference type="SAM" id="SignalP"/>
    </source>
</evidence>
<comment type="caution">
    <text evidence="11">The sequence shown here is derived from an EMBL/GenBank/DDBJ whole genome shotgun (WGS) entry which is preliminary data.</text>
</comment>
<evidence type="ECO:0000256" key="5">
    <source>
        <dbReference type="SAM" id="MobiDB-lite"/>
    </source>
</evidence>
<keyword evidence="6" id="KW-0732">Signal</keyword>
<evidence type="ECO:0000256" key="2">
    <source>
        <dbReference type="ARBA" id="ARBA00009477"/>
    </source>
</evidence>
<reference evidence="11 12" key="1">
    <citation type="submission" date="2020-09" db="EMBL/GenBank/DDBJ databases">
        <title>Pseudoxanthomonas sp. CAU 1598 isolated from sand of Yaerae Beach.</title>
        <authorList>
            <person name="Kim W."/>
        </authorList>
    </citation>
    <scope>NUCLEOTIDE SEQUENCE [LARGE SCALE GENOMIC DNA]</scope>
    <source>
        <strain evidence="11 12">CAU 1598</strain>
    </source>
</reference>
<evidence type="ECO:0000256" key="3">
    <source>
        <dbReference type="ARBA" id="ARBA00022448"/>
    </source>
</evidence>
<comment type="subcellular location">
    <subcellularLocation>
        <location evidence="1">Cell envelope</location>
    </subcellularLocation>
</comment>
<dbReference type="RefSeq" id="WP_192028257.1">
    <property type="nucleotide sequence ID" value="NZ_JACYTR010000005.1"/>
</dbReference>
<gene>
    <name evidence="11" type="ORF">IFO71_04055</name>
</gene>
<dbReference type="Gene3D" id="1.10.287.470">
    <property type="entry name" value="Helix hairpin bin"/>
    <property type="match status" value="1"/>
</dbReference>
<dbReference type="AlphaFoldDB" id="A0AAW3ZJM0"/>
<dbReference type="Pfam" id="PF25954">
    <property type="entry name" value="Beta-barrel_RND_2"/>
    <property type="match status" value="1"/>
</dbReference>